<reference evidence="1 2" key="1">
    <citation type="submission" date="2018-08" db="EMBL/GenBank/DDBJ databases">
        <title>Actinomadura jelena sp. nov., a novel Actinomycete isolated from soil in Chad.</title>
        <authorList>
            <person name="Shi L."/>
        </authorList>
    </citation>
    <scope>NUCLEOTIDE SEQUENCE [LARGE SCALE GENOMIC DNA]</scope>
    <source>
        <strain evidence="1 2">NEAU-G17</strain>
    </source>
</reference>
<dbReference type="OrthoDB" id="3403133at2"/>
<dbReference type="AlphaFoldDB" id="A0A372J9R6"/>
<keyword evidence="2" id="KW-1185">Reference proteome</keyword>
<dbReference type="Proteomes" id="UP000261811">
    <property type="component" value="Unassembled WGS sequence"/>
</dbReference>
<organism evidence="1 2">
    <name type="scientific">Actinomadura logoneensis</name>
    <dbReference type="NCBI Taxonomy" id="2293572"/>
    <lineage>
        <taxon>Bacteria</taxon>
        <taxon>Bacillati</taxon>
        <taxon>Actinomycetota</taxon>
        <taxon>Actinomycetes</taxon>
        <taxon>Streptosporangiales</taxon>
        <taxon>Thermomonosporaceae</taxon>
        <taxon>Actinomadura</taxon>
    </lineage>
</organism>
<sequence>MPLCLGCGRFQGGAPARVEGFELAYVTGDGGQARVGLADAWSLRLERAAPVRQFVSYRGQRHLTGRWWSATGDRHVGYESWLERDHLAAFDFDP</sequence>
<protein>
    <submittedName>
        <fullName evidence="1">Uncharacterized protein</fullName>
    </submittedName>
</protein>
<name>A0A372J9R6_9ACTN</name>
<gene>
    <name evidence="1" type="ORF">DZF91_36930</name>
</gene>
<comment type="caution">
    <text evidence="1">The sequence shown here is derived from an EMBL/GenBank/DDBJ whole genome shotgun (WGS) entry which is preliminary data.</text>
</comment>
<dbReference type="EMBL" id="QURH01001040">
    <property type="protein sequence ID" value="RFU36669.1"/>
    <property type="molecule type" value="Genomic_DNA"/>
</dbReference>
<evidence type="ECO:0000313" key="1">
    <source>
        <dbReference type="EMBL" id="RFU36669.1"/>
    </source>
</evidence>
<accession>A0A372J9R6</accession>
<evidence type="ECO:0000313" key="2">
    <source>
        <dbReference type="Proteomes" id="UP000261811"/>
    </source>
</evidence>
<proteinExistence type="predicted"/>
<dbReference type="RefSeq" id="WP_147341556.1">
    <property type="nucleotide sequence ID" value="NZ_QURH01001040.1"/>
</dbReference>